<evidence type="ECO:0000256" key="7">
    <source>
        <dbReference type="PROSITE-ProRule" id="PRU00042"/>
    </source>
</evidence>
<dbReference type="HOGENOM" id="CLU_455814_0_0_1"/>
<dbReference type="Gene3D" id="3.30.160.60">
    <property type="entry name" value="Classic Zinc Finger"/>
    <property type="match status" value="1"/>
</dbReference>
<protein>
    <recommendedName>
        <fullName evidence="9">C2H2-type domain-containing protein</fullName>
    </recommendedName>
</protein>
<comment type="subcellular location">
    <subcellularLocation>
        <location evidence="1">Nucleus</location>
    </subcellularLocation>
</comment>
<feature type="compositionally biased region" description="Polar residues" evidence="8">
    <location>
        <begin position="217"/>
        <end position="259"/>
    </location>
</feature>
<dbReference type="InParanoid" id="B4NND1"/>
<evidence type="ECO:0000256" key="1">
    <source>
        <dbReference type="ARBA" id="ARBA00004123"/>
    </source>
</evidence>
<evidence type="ECO:0000256" key="3">
    <source>
        <dbReference type="ARBA" id="ARBA00022737"/>
    </source>
</evidence>
<dbReference type="PANTHER" id="PTHR24394:SF29">
    <property type="entry name" value="MYONEURIN"/>
    <property type="match status" value="1"/>
</dbReference>
<sequence length="599" mass="65988">MSDFGMSVRMSALSNGVGSDSSCETDLDSAGSEVVRCFICDDPCESSTPLTEMYTMRTSMGFPNKLAQLVGNGFKIIICNEDYVCLRCTNLVNWLDRLDDDVEQVKSSLIHLLNKKYAFNTDEDQTFPTVPPKSQKQSTGSGNSSMKGNTGRYFLRPRKVVGTNSDHSTTSHQSVAKVQKMCTSQRSFQCKQCSATFTQFVAMNQHMLRNHKPVMDNTSSDSHVSAVNTSSNNSENALLNGTKNTTSHATETVTESANGQRKPKDTKPLLKKRPAKPKPYECQTCFQRFETRAAITVHARKHQTKFVCRVCDMPFLKWNLLVKHIRIHQKPDRPADSAEVADNASDMASAKLWNTEVFSQSSPELDTRQEPMRTISDDNKMVESAPGGNKPLNDAAAEDWISEEVGDNDSCSTSSYTGTNGKSTVVPTKDSTTLPISLPNLNESKTIEQSTSAAHDQQVSVNLDKEIPIPETDDEIKFIANESGYFLEYDNHILTNAGGDQIIVKDPDQIKELLHRIGLIQTGKVQNGNTPESTADMTGEMALPQGENNNTGTDDVPHFTREETFCTEDYQPIGEEKEDSVTTNGQDKTSEASGGTNST</sequence>
<evidence type="ECO:0000256" key="4">
    <source>
        <dbReference type="ARBA" id="ARBA00022771"/>
    </source>
</evidence>
<gene>
    <name evidence="10" type="primary">Dwil\GK22913</name>
    <name evidence="10" type="ORF">Dwil_GK22913</name>
</gene>
<name>B4NND1_DROWI</name>
<dbReference type="AlphaFoldDB" id="B4NND1"/>
<evidence type="ECO:0000256" key="6">
    <source>
        <dbReference type="ARBA" id="ARBA00023242"/>
    </source>
</evidence>
<dbReference type="Proteomes" id="UP000007798">
    <property type="component" value="Unassembled WGS sequence"/>
</dbReference>
<dbReference type="GO" id="GO:0008270">
    <property type="term" value="F:zinc ion binding"/>
    <property type="evidence" value="ECO:0007669"/>
    <property type="project" value="UniProtKB-KW"/>
</dbReference>
<dbReference type="PANTHER" id="PTHR24394">
    <property type="entry name" value="ZINC FINGER PROTEIN"/>
    <property type="match status" value="1"/>
</dbReference>
<evidence type="ECO:0000259" key="9">
    <source>
        <dbReference type="PROSITE" id="PS50157"/>
    </source>
</evidence>
<proteinExistence type="predicted"/>
<dbReference type="InterPro" id="IPR036236">
    <property type="entry name" value="Znf_C2H2_sf"/>
</dbReference>
<keyword evidence="6" id="KW-0539">Nucleus</keyword>
<dbReference type="SMART" id="SM00355">
    <property type="entry name" value="ZnF_C2H2"/>
    <property type="match status" value="3"/>
</dbReference>
<keyword evidence="11" id="KW-1185">Reference proteome</keyword>
<evidence type="ECO:0000256" key="8">
    <source>
        <dbReference type="SAM" id="MobiDB-lite"/>
    </source>
</evidence>
<feature type="compositionally biased region" description="Acidic residues" evidence="8">
    <location>
        <begin position="396"/>
        <end position="407"/>
    </location>
</feature>
<accession>B4NND1</accession>
<feature type="region of interest" description="Disordered" evidence="8">
    <location>
        <begin position="123"/>
        <end position="152"/>
    </location>
</feature>
<feature type="compositionally biased region" description="Polar residues" evidence="8">
    <location>
        <begin position="581"/>
        <end position="599"/>
    </location>
</feature>
<dbReference type="eggNOG" id="KOG1721">
    <property type="taxonomic scope" value="Eukaryota"/>
</dbReference>
<dbReference type="OrthoDB" id="8184392at2759"/>
<dbReference type="PROSITE" id="PS00028">
    <property type="entry name" value="ZINC_FINGER_C2H2_1"/>
    <property type="match status" value="3"/>
</dbReference>
<feature type="domain" description="C2H2-type" evidence="9">
    <location>
        <begin position="306"/>
        <end position="333"/>
    </location>
</feature>
<dbReference type="GO" id="GO:0005634">
    <property type="term" value="C:nucleus"/>
    <property type="evidence" value="ECO:0007669"/>
    <property type="project" value="UniProtKB-SubCell"/>
</dbReference>
<dbReference type="PhylomeDB" id="B4NND1"/>
<reference evidence="10 11" key="1">
    <citation type="journal article" date="2007" name="Nature">
        <title>Evolution of genes and genomes on the Drosophila phylogeny.</title>
        <authorList>
            <consortium name="Drosophila 12 Genomes Consortium"/>
            <person name="Clark A.G."/>
            <person name="Eisen M.B."/>
            <person name="Smith D.R."/>
            <person name="Bergman C.M."/>
            <person name="Oliver B."/>
            <person name="Markow T.A."/>
            <person name="Kaufman T.C."/>
            <person name="Kellis M."/>
            <person name="Gelbart W."/>
            <person name="Iyer V.N."/>
            <person name="Pollard D.A."/>
            <person name="Sackton T.B."/>
            <person name="Larracuente A.M."/>
            <person name="Singh N.D."/>
            <person name="Abad J.P."/>
            <person name="Abt D.N."/>
            <person name="Adryan B."/>
            <person name="Aguade M."/>
            <person name="Akashi H."/>
            <person name="Anderson W.W."/>
            <person name="Aquadro C.F."/>
            <person name="Ardell D.H."/>
            <person name="Arguello R."/>
            <person name="Artieri C.G."/>
            <person name="Barbash D.A."/>
            <person name="Barker D."/>
            <person name="Barsanti P."/>
            <person name="Batterham P."/>
            <person name="Batzoglou S."/>
            <person name="Begun D."/>
            <person name="Bhutkar A."/>
            <person name="Blanco E."/>
            <person name="Bosak S.A."/>
            <person name="Bradley R.K."/>
            <person name="Brand A.D."/>
            <person name="Brent M.R."/>
            <person name="Brooks A.N."/>
            <person name="Brown R.H."/>
            <person name="Butlin R.K."/>
            <person name="Caggese C."/>
            <person name="Calvi B.R."/>
            <person name="Bernardo de Carvalho A."/>
            <person name="Caspi A."/>
            <person name="Castrezana S."/>
            <person name="Celniker S.E."/>
            <person name="Chang J.L."/>
            <person name="Chapple C."/>
            <person name="Chatterji S."/>
            <person name="Chinwalla A."/>
            <person name="Civetta A."/>
            <person name="Clifton S.W."/>
            <person name="Comeron J.M."/>
            <person name="Costello J.C."/>
            <person name="Coyne J.A."/>
            <person name="Daub J."/>
            <person name="David R.G."/>
            <person name="Delcher A.L."/>
            <person name="Delehaunty K."/>
            <person name="Do C.B."/>
            <person name="Ebling H."/>
            <person name="Edwards K."/>
            <person name="Eickbush T."/>
            <person name="Evans J.D."/>
            <person name="Filipski A."/>
            <person name="Findeiss S."/>
            <person name="Freyhult E."/>
            <person name="Fulton L."/>
            <person name="Fulton R."/>
            <person name="Garcia A.C."/>
            <person name="Gardiner A."/>
            <person name="Garfield D.A."/>
            <person name="Garvin B.E."/>
            <person name="Gibson G."/>
            <person name="Gilbert D."/>
            <person name="Gnerre S."/>
            <person name="Godfrey J."/>
            <person name="Good R."/>
            <person name="Gotea V."/>
            <person name="Gravely B."/>
            <person name="Greenberg A.J."/>
            <person name="Griffiths-Jones S."/>
            <person name="Gross S."/>
            <person name="Guigo R."/>
            <person name="Gustafson E.A."/>
            <person name="Haerty W."/>
            <person name="Hahn M.W."/>
            <person name="Halligan D.L."/>
            <person name="Halpern A.L."/>
            <person name="Halter G.M."/>
            <person name="Han M.V."/>
            <person name="Heger A."/>
            <person name="Hillier L."/>
            <person name="Hinrichs A.S."/>
            <person name="Holmes I."/>
            <person name="Hoskins R.A."/>
            <person name="Hubisz M.J."/>
            <person name="Hultmark D."/>
            <person name="Huntley M.A."/>
            <person name="Jaffe D.B."/>
            <person name="Jagadeeshan S."/>
            <person name="Jeck W.R."/>
            <person name="Johnson J."/>
            <person name="Jones C.D."/>
            <person name="Jordan W.C."/>
            <person name="Karpen G.H."/>
            <person name="Kataoka E."/>
            <person name="Keightley P.D."/>
            <person name="Kheradpour P."/>
            <person name="Kirkness E.F."/>
            <person name="Koerich L.B."/>
            <person name="Kristiansen K."/>
            <person name="Kudrna D."/>
            <person name="Kulathinal R.J."/>
            <person name="Kumar S."/>
            <person name="Kwok R."/>
            <person name="Lander E."/>
            <person name="Langley C.H."/>
            <person name="Lapoint R."/>
            <person name="Lazzaro B.P."/>
            <person name="Lee S.J."/>
            <person name="Levesque L."/>
            <person name="Li R."/>
            <person name="Lin C.F."/>
            <person name="Lin M.F."/>
            <person name="Lindblad-Toh K."/>
            <person name="Llopart A."/>
            <person name="Long M."/>
            <person name="Low L."/>
            <person name="Lozovsky E."/>
            <person name="Lu J."/>
            <person name="Luo M."/>
            <person name="Machado C.A."/>
            <person name="Makalowski W."/>
            <person name="Marzo M."/>
            <person name="Matsuda M."/>
            <person name="Matzkin L."/>
            <person name="McAllister B."/>
            <person name="McBride C.S."/>
            <person name="McKernan B."/>
            <person name="McKernan K."/>
            <person name="Mendez-Lago M."/>
            <person name="Minx P."/>
            <person name="Mollenhauer M.U."/>
            <person name="Montooth K."/>
            <person name="Mount S.M."/>
            <person name="Mu X."/>
            <person name="Myers E."/>
            <person name="Negre B."/>
            <person name="Newfeld S."/>
            <person name="Nielsen R."/>
            <person name="Noor M.A."/>
            <person name="O'Grady P."/>
            <person name="Pachter L."/>
            <person name="Papaceit M."/>
            <person name="Parisi M.J."/>
            <person name="Parisi M."/>
            <person name="Parts L."/>
            <person name="Pedersen J.S."/>
            <person name="Pesole G."/>
            <person name="Phillippy A.M."/>
            <person name="Ponting C.P."/>
            <person name="Pop M."/>
            <person name="Porcelli D."/>
            <person name="Powell J.R."/>
            <person name="Prohaska S."/>
            <person name="Pruitt K."/>
            <person name="Puig M."/>
            <person name="Quesneville H."/>
            <person name="Ram K.R."/>
            <person name="Rand D."/>
            <person name="Rasmussen M.D."/>
            <person name="Reed L.K."/>
            <person name="Reenan R."/>
            <person name="Reily A."/>
            <person name="Remington K.A."/>
            <person name="Rieger T.T."/>
            <person name="Ritchie M.G."/>
            <person name="Robin C."/>
            <person name="Rogers Y.H."/>
            <person name="Rohde C."/>
            <person name="Rozas J."/>
            <person name="Rubenfield M.J."/>
            <person name="Ruiz A."/>
            <person name="Russo S."/>
            <person name="Salzberg S.L."/>
            <person name="Sanchez-Gracia A."/>
            <person name="Saranga D.J."/>
            <person name="Sato H."/>
            <person name="Schaeffer S.W."/>
            <person name="Schatz M.C."/>
            <person name="Schlenke T."/>
            <person name="Schwartz R."/>
            <person name="Segarra C."/>
            <person name="Singh R.S."/>
            <person name="Sirot L."/>
            <person name="Sirota M."/>
            <person name="Sisneros N.B."/>
            <person name="Smith C.D."/>
            <person name="Smith T.F."/>
            <person name="Spieth J."/>
            <person name="Stage D.E."/>
            <person name="Stark A."/>
            <person name="Stephan W."/>
            <person name="Strausberg R.L."/>
            <person name="Strempel S."/>
            <person name="Sturgill D."/>
            <person name="Sutton G."/>
            <person name="Sutton G.G."/>
            <person name="Tao W."/>
            <person name="Teichmann S."/>
            <person name="Tobari Y.N."/>
            <person name="Tomimura Y."/>
            <person name="Tsolas J.M."/>
            <person name="Valente V.L."/>
            <person name="Venter E."/>
            <person name="Venter J.C."/>
            <person name="Vicario S."/>
            <person name="Vieira F.G."/>
            <person name="Vilella A.J."/>
            <person name="Villasante A."/>
            <person name="Walenz B."/>
            <person name="Wang J."/>
            <person name="Wasserman M."/>
            <person name="Watts T."/>
            <person name="Wilson D."/>
            <person name="Wilson R.K."/>
            <person name="Wing R.A."/>
            <person name="Wolfner M.F."/>
            <person name="Wong A."/>
            <person name="Wong G.K."/>
            <person name="Wu C.I."/>
            <person name="Wu G."/>
            <person name="Yamamoto D."/>
            <person name="Yang H.P."/>
            <person name="Yang S.P."/>
            <person name="Yorke J.A."/>
            <person name="Yoshida K."/>
            <person name="Zdobnov E."/>
            <person name="Zhang P."/>
            <person name="Zhang Y."/>
            <person name="Zimin A.V."/>
            <person name="Baldwin J."/>
            <person name="Abdouelleil A."/>
            <person name="Abdulkadir J."/>
            <person name="Abebe A."/>
            <person name="Abera B."/>
            <person name="Abreu J."/>
            <person name="Acer S.C."/>
            <person name="Aftuck L."/>
            <person name="Alexander A."/>
            <person name="An P."/>
            <person name="Anderson E."/>
            <person name="Anderson S."/>
            <person name="Arachi H."/>
            <person name="Azer M."/>
            <person name="Bachantsang P."/>
            <person name="Barry A."/>
            <person name="Bayul T."/>
            <person name="Berlin A."/>
            <person name="Bessette D."/>
            <person name="Bloom T."/>
            <person name="Blye J."/>
            <person name="Boguslavskiy L."/>
            <person name="Bonnet C."/>
            <person name="Boukhgalter B."/>
            <person name="Bourzgui I."/>
            <person name="Brown A."/>
            <person name="Cahill P."/>
            <person name="Channer S."/>
            <person name="Cheshatsang Y."/>
            <person name="Chuda L."/>
            <person name="Citroen M."/>
            <person name="Collymore A."/>
            <person name="Cooke P."/>
            <person name="Costello M."/>
            <person name="D'Aco K."/>
            <person name="Daza R."/>
            <person name="De Haan G."/>
            <person name="DeGray S."/>
            <person name="DeMaso C."/>
            <person name="Dhargay N."/>
            <person name="Dooley K."/>
            <person name="Dooley E."/>
            <person name="Doricent M."/>
            <person name="Dorje P."/>
            <person name="Dorjee K."/>
            <person name="Dupes A."/>
            <person name="Elong R."/>
            <person name="Falk J."/>
            <person name="Farina A."/>
            <person name="Faro S."/>
            <person name="Ferguson D."/>
            <person name="Fisher S."/>
            <person name="Foley C.D."/>
            <person name="Franke A."/>
            <person name="Friedrich D."/>
            <person name="Gadbois L."/>
            <person name="Gearin G."/>
            <person name="Gearin C.R."/>
            <person name="Giannoukos G."/>
            <person name="Goode T."/>
            <person name="Graham J."/>
            <person name="Grandbois E."/>
            <person name="Grewal S."/>
            <person name="Gyaltsen K."/>
            <person name="Hafez N."/>
            <person name="Hagos B."/>
            <person name="Hall J."/>
            <person name="Henson C."/>
            <person name="Hollinger A."/>
            <person name="Honan T."/>
            <person name="Huard M.D."/>
            <person name="Hughes L."/>
            <person name="Hurhula B."/>
            <person name="Husby M.E."/>
            <person name="Kamat A."/>
            <person name="Kanga B."/>
            <person name="Kashin S."/>
            <person name="Khazanovich D."/>
            <person name="Kisner P."/>
            <person name="Lance K."/>
            <person name="Lara M."/>
            <person name="Lee W."/>
            <person name="Lennon N."/>
            <person name="Letendre F."/>
            <person name="LeVine R."/>
            <person name="Lipovsky A."/>
            <person name="Liu X."/>
            <person name="Liu J."/>
            <person name="Liu S."/>
            <person name="Lokyitsang T."/>
            <person name="Lokyitsang Y."/>
            <person name="Lubonja R."/>
            <person name="Lui A."/>
            <person name="MacDonald P."/>
            <person name="Magnisalis V."/>
            <person name="Maru K."/>
            <person name="Matthews C."/>
            <person name="McCusker W."/>
            <person name="McDonough S."/>
            <person name="Mehta T."/>
            <person name="Meldrim J."/>
            <person name="Meneus L."/>
            <person name="Mihai O."/>
            <person name="Mihalev A."/>
            <person name="Mihova T."/>
            <person name="Mittelman R."/>
            <person name="Mlenga V."/>
            <person name="Montmayeur A."/>
            <person name="Mulrain L."/>
            <person name="Navidi A."/>
            <person name="Naylor J."/>
            <person name="Negash T."/>
            <person name="Nguyen T."/>
            <person name="Nguyen N."/>
            <person name="Nicol R."/>
            <person name="Norbu C."/>
            <person name="Norbu N."/>
            <person name="Novod N."/>
            <person name="O'Neill B."/>
            <person name="Osman S."/>
            <person name="Markiewicz E."/>
            <person name="Oyono O.L."/>
            <person name="Patti C."/>
            <person name="Phunkhang P."/>
            <person name="Pierre F."/>
            <person name="Priest M."/>
            <person name="Raghuraman S."/>
            <person name="Rege F."/>
            <person name="Reyes R."/>
            <person name="Rise C."/>
            <person name="Rogov P."/>
            <person name="Ross K."/>
            <person name="Ryan E."/>
            <person name="Settipalli S."/>
            <person name="Shea T."/>
            <person name="Sherpa N."/>
            <person name="Shi L."/>
            <person name="Shih D."/>
            <person name="Sparrow T."/>
            <person name="Spaulding J."/>
            <person name="Stalker J."/>
            <person name="Stange-Thomann N."/>
            <person name="Stavropoulos S."/>
            <person name="Stone C."/>
            <person name="Strader C."/>
            <person name="Tesfaye S."/>
            <person name="Thomson T."/>
            <person name="Thoulutsang Y."/>
            <person name="Thoulutsang D."/>
            <person name="Topham K."/>
            <person name="Topping I."/>
            <person name="Tsamla T."/>
            <person name="Vassiliev H."/>
            <person name="Vo A."/>
            <person name="Wangchuk T."/>
            <person name="Wangdi T."/>
            <person name="Weiand M."/>
            <person name="Wilkinson J."/>
            <person name="Wilson A."/>
            <person name="Yadav S."/>
            <person name="Young G."/>
            <person name="Yu Q."/>
            <person name="Zembek L."/>
            <person name="Zhong D."/>
            <person name="Zimmer A."/>
            <person name="Zwirko Z."/>
            <person name="Jaffe D.B."/>
            <person name="Alvarez P."/>
            <person name="Brockman W."/>
            <person name="Butler J."/>
            <person name="Chin C."/>
            <person name="Gnerre S."/>
            <person name="Grabherr M."/>
            <person name="Kleber M."/>
            <person name="Mauceli E."/>
            <person name="MacCallum I."/>
        </authorList>
    </citation>
    <scope>NUCLEOTIDE SEQUENCE [LARGE SCALE GENOMIC DNA]</scope>
    <source>
        <strain evidence="11">Tucson 14030-0811.24</strain>
    </source>
</reference>
<feature type="domain" description="C2H2-type" evidence="9">
    <location>
        <begin position="280"/>
        <end position="302"/>
    </location>
</feature>
<evidence type="ECO:0000256" key="2">
    <source>
        <dbReference type="ARBA" id="ARBA00022723"/>
    </source>
</evidence>
<dbReference type="InterPro" id="IPR013087">
    <property type="entry name" value="Znf_C2H2_type"/>
</dbReference>
<keyword evidence="3" id="KW-0677">Repeat</keyword>
<keyword evidence="5" id="KW-0862">Zinc</keyword>
<feature type="region of interest" description="Disordered" evidence="8">
    <location>
        <begin position="567"/>
        <end position="599"/>
    </location>
</feature>
<organism evidence="10 11">
    <name type="scientific">Drosophila willistoni</name>
    <name type="common">Fruit fly</name>
    <dbReference type="NCBI Taxonomy" id="7260"/>
    <lineage>
        <taxon>Eukaryota</taxon>
        <taxon>Metazoa</taxon>
        <taxon>Ecdysozoa</taxon>
        <taxon>Arthropoda</taxon>
        <taxon>Hexapoda</taxon>
        <taxon>Insecta</taxon>
        <taxon>Pterygota</taxon>
        <taxon>Neoptera</taxon>
        <taxon>Endopterygota</taxon>
        <taxon>Diptera</taxon>
        <taxon>Brachycera</taxon>
        <taxon>Muscomorpha</taxon>
        <taxon>Ephydroidea</taxon>
        <taxon>Drosophilidae</taxon>
        <taxon>Drosophila</taxon>
        <taxon>Sophophora</taxon>
    </lineage>
</organism>
<keyword evidence="4 7" id="KW-0863">Zinc-finger</keyword>
<dbReference type="GO" id="GO:0000981">
    <property type="term" value="F:DNA-binding transcription factor activity, RNA polymerase II-specific"/>
    <property type="evidence" value="ECO:0007669"/>
    <property type="project" value="TreeGrafter"/>
</dbReference>
<feature type="region of interest" description="Disordered" evidence="8">
    <location>
        <begin position="358"/>
        <end position="434"/>
    </location>
</feature>
<dbReference type="PROSITE" id="PS50157">
    <property type="entry name" value="ZINC_FINGER_C2H2_2"/>
    <property type="match status" value="3"/>
</dbReference>
<feature type="compositionally biased region" description="Polar residues" evidence="8">
    <location>
        <begin position="409"/>
        <end position="434"/>
    </location>
</feature>
<feature type="domain" description="C2H2-type" evidence="9">
    <location>
        <begin position="188"/>
        <end position="211"/>
    </location>
</feature>
<feature type="compositionally biased region" description="Polar residues" evidence="8">
    <location>
        <begin position="126"/>
        <end position="148"/>
    </location>
</feature>
<feature type="region of interest" description="Disordered" evidence="8">
    <location>
        <begin position="217"/>
        <end position="277"/>
    </location>
</feature>
<keyword evidence="2" id="KW-0479">Metal-binding</keyword>
<feature type="compositionally biased region" description="Basic and acidic residues" evidence="8">
    <location>
        <begin position="365"/>
        <end position="381"/>
    </location>
</feature>
<dbReference type="EMBL" id="CH964282">
    <property type="protein sequence ID" value="EDW85870.1"/>
    <property type="molecule type" value="Genomic_DNA"/>
</dbReference>
<evidence type="ECO:0000256" key="5">
    <source>
        <dbReference type="ARBA" id="ARBA00022833"/>
    </source>
</evidence>
<evidence type="ECO:0000313" key="11">
    <source>
        <dbReference type="Proteomes" id="UP000007798"/>
    </source>
</evidence>
<evidence type="ECO:0000313" key="10">
    <source>
        <dbReference type="EMBL" id="EDW85870.1"/>
    </source>
</evidence>
<dbReference type="KEGG" id="dwi:6652281"/>
<dbReference type="SUPFAM" id="SSF57667">
    <property type="entry name" value="beta-beta-alpha zinc fingers"/>
    <property type="match status" value="1"/>
</dbReference>
<dbReference type="OMA" id="MNICFIC"/>